<keyword evidence="1" id="KW-1133">Transmembrane helix</keyword>
<comment type="caution">
    <text evidence="3">The sequence shown here is derived from an EMBL/GenBank/DDBJ whole genome shotgun (WGS) entry which is preliminary data.</text>
</comment>
<dbReference type="Pfam" id="PF13531">
    <property type="entry name" value="SBP_bac_11"/>
    <property type="match status" value="1"/>
</dbReference>
<feature type="domain" description="VWFA" evidence="2">
    <location>
        <begin position="347"/>
        <end position="548"/>
    </location>
</feature>
<dbReference type="SUPFAM" id="SSF53850">
    <property type="entry name" value="Periplasmic binding protein-like II"/>
    <property type="match status" value="1"/>
</dbReference>
<sequence>MDSSFAEHEVLSDSAGGRFTSLSGRERTSMAAAVALVVGLALGGGGWLVYRNQTACQDRTLTVTADPAIAAAVTEVATRYNASKCADVNVVTGDSAQTARVLAAGDTKADARPDVWIADSSLWFDGVNDPAVRSATSVASSPVVFAMTPAGARHYGSALTKQGWGGFRDDTYRLRLLDPESSATGMASLLALSSAAGKGTAGLQAFSRMLEDVKPSSDATDAINALGDQGAPPVLPLSEQTIWRQRQQGRQVAAVYPSAAPALDFPYAVLTADRERRRIAAGLLTALRSPDGVARLHDAWLRTPDGAAGSLVSSGLPAAAPRVLPVASPGAARAMRDTWQKMRTSLRALALVDVSDATLARLGSSTRTQMMAGSLNSGFSMLDDDTEFGLWSFPGTGSHPYRRLVELGRLGEIGTGGNRRARLQKQISEVRPQKGRDGGLYDAILDAYHELSRDYRPGMLNEVLVFTGGATGEHDKISLDRLVSELQKDFDPEQQVNITLVAFGKGVKMAPLRRIAGATEGVAYNIQNDKQVLTLFRCATALRVQDDLHCSQ</sequence>
<dbReference type="Gene3D" id="3.40.50.410">
    <property type="entry name" value="von Willebrand factor, type A domain"/>
    <property type="match status" value="1"/>
</dbReference>
<evidence type="ECO:0000313" key="4">
    <source>
        <dbReference type="Proteomes" id="UP001501442"/>
    </source>
</evidence>
<dbReference type="InterPro" id="IPR002035">
    <property type="entry name" value="VWF_A"/>
</dbReference>
<proteinExistence type="predicted"/>
<protein>
    <submittedName>
        <fullName evidence="3">Substrate-binding and VWA domain-containing protein</fullName>
    </submittedName>
</protein>
<name>A0ABP8UID8_9ACTN</name>
<keyword evidence="4" id="KW-1185">Reference proteome</keyword>
<accession>A0ABP8UID8</accession>
<evidence type="ECO:0000313" key="3">
    <source>
        <dbReference type="EMBL" id="GAA4631273.1"/>
    </source>
</evidence>
<dbReference type="SUPFAM" id="SSF53300">
    <property type="entry name" value="vWA-like"/>
    <property type="match status" value="1"/>
</dbReference>
<organism evidence="3 4">
    <name type="scientific">Actinoallomurus vinaceus</name>
    <dbReference type="NCBI Taxonomy" id="1080074"/>
    <lineage>
        <taxon>Bacteria</taxon>
        <taxon>Bacillati</taxon>
        <taxon>Actinomycetota</taxon>
        <taxon>Actinomycetes</taxon>
        <taxon>Streptosporangiales</taxon>
        <taxon>Thermomonosporaceae</taxon>
        <taxon>Actinoallomurus</taxon>
    </lineage>
</organism>
<keyword evidence="1" id="KW-0472">Membrane</keyword>
<evidence type="ECO:0000259" key="2">
    <source>
        <dbReference type="PROSITE" id="PS50234"/>
    </source>
</evidence>
<reference evidence="4" key="1">
    <citation type="journal article" date="2019" name="Int. J. Syst. Evol. Microbiol.">
        <title>The Global Catalogue of Microorganisms (GCM) 10K type strain sequencing project: providing services to taxonomists for standard genome sequencing and annotation.</title>
        <authorList>
            <consortium name="The Broad Institute Genomics Platform"/>
            <consortium name="The Broad Institute Genome Sequencing Center for Infectious Disease"/>
            <person name="Wu L."/>
            <person name="Ma J."/>
        </authorList>
    </citation>
    <scope>NUCLEOTIDE SEQUENCE [LARGE SCALE GENOMIC DNA]</scope>
    <source>
        <strain evidence="4">JCM 17939</strain>
    </source>
</reference>
<dbReference type="EMBL" id="BAABHK010000009">
    <property type="protein sequence ID" value="GAA4631273.1"/>
    <property type="molecule type" value="Genomic_DNA"/>
</dbReference>
<dbReference type="Gene3D" id="3.40.190.10">
    <property type="entry name" value="Periplasmic binding protein-like II"/>
    <property type="match status" value="2"/>
</dbReference>
<dbReference type="Proteomes" id="UP001501442">
    <property type="component" value="Unassembled WGS sequence"/>
</dbReference>
<dbReference type="PROSITE" id="PS50234">
    <property type="entry name" value="VWFA"/>
    <property type="match status" value="1"/>
</dbReference>
<dbReference type="InterPro" id="IPR036465">
    <property type="entry name" value="vWFA_dom_sf"/>
</dbReference>
<gene>
    <name evidence="3" type="ORF">GCM10023196_060050</name>
</gene>
<keyword evidence="1" id="KW-0812">Transmembrane</keyword>
<feature type="transmembrane region" description="Helical" evidence="1">
    <location>
        <begin position="30"/>
        <end position="50"/>
    </location>
</feature>
<evidence type="ECO:0000256" key="1">
    <source>
        <dbReference type="SAM" id="Phobius"/>
    </source>
</evidence>